<dbReference type="AlphaFoldDB" id="A0A736R7R6"/>
<accession>A0A736R7R6</accession>
<organism evidence="1">
    <name type="scientific">Salmonella enterica subsp. houtenae serovar 45:g,z51:-</name>
    <dbReference type="NCBI Taxonomy" id="1967611"/>
    <lineage>
        <taxon>Bacteria</taxon>
        <taxon>Pseudomonadati</taxon>
        <taxon>Pseudomonadota</taxon>
        <taxon>Gammaproteobacteria</taxon>
        <taxon>Enterobacterales</taxon>
        <taxon>Enterobacteriaceae</taxon>
        <taxon>Salmonella</taxon>
    </lineage>
</organism>
<evidence type="ECO:0000313" key="1">
    <source>
        <dbReference type="EMBL" id="HAE7765294.1"/>
    </source>
</evidence>
<name>A0A736R7R6_SALHO</name>
<comment type="caution">
    <text evidence="1">The sequence shown here is derived from an EMBL/GenBank/DDBJ whole genome shotgun (WGS) entry which is preliminary data.</text>
</comment>
<gene>
    <name evidence="1" type="ORF">GNB58_002209</name>
</gene>
<reference evidence="1" key="2">
    <citation type="submission" date="2018-07" db="EMBL/GenBank/DDBJ databases">
        <authorList>
            <consortium name="NCBI Pathogen Detection Project"/>
        </authorList>
    </citation>
    <scope>NUCLEOTIDE SEQUENCE</scope>
    <source>
        <strain evidence="1">2584-68</strain>
    </source>
</reference>
<proteinExistence type="predicted"/>
<reference evidence="1" key="1">
    <citation type="journal article" date="2018" name="Genome Biol.">
        <title>SKESA: strategic k-mer extension for scrupulous assemblies.</title>
        <authorList>
            <person name="Souvorov A."/>
            <person name="Agarwala R."/>
            <person name="Lipman D.J."/>
        </authorList>
    </citation>
    <scope>NUCLEOTIDE SEQUENCE</scope>
    <source>
        <strain evidence="1">2584-68</strain>
    </source>
</reference>
<dbReference type="EMBL" id="DAATAH010000020">
    <property type="protein sequence ID" value="HAE7765294.1"/>
    <property type="molecule type" value="Genomic_DNA"/>
</dbReference>
<protein>
    <submittedName>
        <fullName evidence="1">Uncharacterized protein</fullName>
    </submittedName>
</protein>
<feature type="non-terminal residue" evidence="1">
    <location>
        <position position="1"/>
    </location>
</feature>
<sequence length="45" mass="5398">AMLILHKYKIIKCLTAIYLIYKLFMLLYKKESQYNSKIQNALNES</sequence>